<sequence length="98" mass="11487">MVETPRRLYKNTVVFLKNLRGVFGKTTRCYPPIGIYQLPRLVCTKRLIYYIPIWELCLYFGGNVSGRREFAAGMQNSNIRKCLYTMGSFCIFVRVFMP</sequence>
<accession>A0A5J4S4Q2</accession>
<reference evidence="1" key="1">
    <citation type="submission" date="2019-03" db="EMBL/GenBank/DDBJ databases">
        <title>Single cell metagenomics reveals metabolic interactions within the superorganism composed of flagellate Streblomastix strix and complex community of Bacteroidetes bacteria on its surface.</title>
        <authorList>
            <person name="Treitli S.C."/>
            <person name="Kolisko M."/>
            <person name="Husnik F."/>
            <person name="Keeling P."/>
            <person name="Hampl V."/>
        </authorList>
    </citation>
    <scope>NUCLEOTIDE SEQUENCE</scope>
    <source>
        <strain evidence="1">STM</strain>
    </source>
</reference>
<dbReference type="EMBL" id="SNRY01000440">
    <property type="protein sequence ID" value="KAA6340702.1"/>
    <property type="molecule type" value="Genomic_DNA"/>
</dbReference>
<organism evidence="1">
    <name type="scientific">termite gut metagenome</name>
    <dbReference type="NCBI Taxonomy" id="433724"/>
    <lineage>
        <taxon>unclassified sequences</taxon>
        <taxon>metagenomes</taxon>
        <taxon>organismal metagenomes</taxon>
    </lineage>
</organism>
<protein>
    <submittedName>
        <fullName evidence="1">Uncharacterized protein</fullName>
    </submittedName>
</protein>
<name>A0A5J4S4Q2_9ZZZZ</name>
<comment type="caution">
    <text evidence="1">The sequence shown here is derived from an EMBL/GenBank/DDBJ whole genome shotgun (WGS) entry which is preliminary data.</text>
</comment>
<dbReference type="AlphaFoldDB" id="A0A5J4S4Q2"/>
<gene>
    <name evidence="1" type="ORF">EZS27_011444</name>
</gene>
<evidence type="ECO:0000313" key="1">
    <source>
        <dbReference type="EMBL" id="KAA6340702.1"/>
    </source>
</evidence>
<proteinExistence type="predicted"/>